<organism evidence="1 2">
    <name type="scientific">Psychrobacter pasteurii</name>
    <dbReference type="NCBI Taxonomy" id="1945520"/>
    <lineage>
        <taxon>Bacteria</taxon>
        <taxon>Pseudomonadati</taxon>
        <taxon>Pseudomonadota</taxon>
        <taxon>Gammaproteobacteria</taxon>
        <taxon>Moraxellales</taxon>
        <taxon>Moraxellaceae</taxon>
        <taxon>Psychrobacter</taxon>
    </lineage>
</organism>
<dbReference type="OrthoDB" id="6654483at2"/>
<evidence type="ECO:0000313" key="1">
    <source>
        <dbReference type="EMBL" id="SJM36835.1"/>
    </source>
</evidence>
<sequence>MLLLLATVFAASACSTLPSETSNSNEKTSVVTEANKAQITTTASQLDTASWAQAINACSDDYKKLIEPEIKKFSSQTLSYDQLFDKSSNRIDLANQLEQTESVECKQQALAIVEQMNQVKVEAAQNELNNPNLAEADKREALSNLLYAQQALFFSYVRHGLIAGEEQDVQLWLQANDIWNQWLNEPIAFANGDAMVKTLMTNRALIATVGQLTDYLQNYSTELDQKPKKKELLLNQTLIFLAQAEANNRDVRQSLDKAVASLPWLKEMTTQLSDKPQTDKKSSESLSVIETEKALLEVLERDESLYFTQLLNLTDLRYQDFNEDKLLESAKTFLTEEVEDLALSELLAAMDYAKMGDKVSSKRWLDKAFAHNDIANEICQIQSLNPEKLNPFFNEKNGKWLLAEINKQCS</sequence>
<proteinExistence type="predicted"/>
<protein>
    <submittedName>
        <fullName evidence="1">Uncharacterized protein</fullName>
    </submittedName>
</protein>
<dbReference type="Proteomes" id="UP000188169">
    <property type="component" value="Unassembled WGS sequence"/>
</dbReference>
<evidence type="ECO:0000313" key="2">
    <source>
        <dbReference type="Proteomes" id="UP000188169"/>
    </source>
</evidence>
<accession>A0A1R4EED0</accession>
<dbReference type="AlphaFoldDB" id="A0A1R4EED0"/>
<dbReference type="EMBL" id="FUGD01000063">
    <property type="protein sequence ID" value="SJM36835.1"/>
    <property type="molecule type" value="Genomic_DNA"/>
</dbReference>
<reference evidence="2" key="1">
    <citation type="submission" date="2017-02" db="EMBL/GenBank/DDBJ databases">
        <authorList>
            <person name="Mornico D."/>
        </authorList>
    </citation>
    <scope>NUCLEOTIDE SEQUENCE [LARGE SCALE GENOMIC DNA]</scope>
</reference>
<keyword evidence="2" id="KW-1185">Reference proteome</keyword>
<gene>
    <name evidence="1" type="ORF">A1019T_00802</name>
</gene>
<dbReference type="RefSeq" id="WP_077448217.1">
    <property type="nucleotide sequence ID" value="NZ_FUGD01000063.1"/>
</dbReference>
<name>A0A1R4EED0_9GAMM</name>